<evidence type="ECO:0000256" key="8">
    <source>
        <dbReference type="ARBA" id="ARBA00023170"/>
    </source>
</evidence>
<evidence type="ECO:0000256" key="2">
    <source>
        <dbReference type="ARBA" id="ARBA00022614"/>
    </source>
</evidence>
<evidence type="ECO:0000313" key="10">
    <source>
        <dbReference type="EMBL" id="RXI05278.1"/>
    </source>
</evidence>
<dbReference type="InterPro" id="IPR001611">
    <property type="entry name" value="Leu-rich_rpt"/>
</dbReference>
<dbReference type="AlphaFoldDB" id="A0A498KCL2"/>
<accession>A0A498KCL2</accession>
<evidence type="ECO:0008006" key="12">
    <source>
        <dbReference type="Google" id="ProtNLM"/>
    </source>
</evidence>
<dbReference type="PANTHER" id="PTHR27000:SF642">
    <property type="entry name" value="INACTIVE LEUCINE-RICH REPEAT RECEPTOR KINASE XIAO-RELATED"/>
    <property type="match status" value="1"/>
</dbReference>
<dbReference type="Proteomes" id="UP000290289">
    <property type="component" value="Chromosome 2"/>
</dbReference>
<dbReference type="EMBL" id="RDQH01000328">
    <property type="protein sequence ID" value="RXI05278.1"/>
    <property type="molecule type" value="Genomic_DNA"/>
</dbReference>
<gene>
    <name evidence="10" type="ORF">DVH24_006535</name>
</gene>
<organism evidence="10 11">
    <name type="scientific">Malus domestica</name>
    <name type="common">Apple</name>
    <name type="synonym">Pyrus malus</name>
    <dbReference type="NCBI Taxonomy" id="3750"/>
    <lineage>
        <taxon>Eukaryota</taxon>
        <taxon>Viridiplantae</taxon>
        <taxon>Streptophyta</taxon>
        <taxon>Embryophyta</taxon>
        <taxon>Tracheophyta</taxon>
        <taxon>Spermatophyta</taxon>
        <taxon>Magnoliopsida</taxon>
        <taxon>eudicotyledons</taxon>
        <taxon>Gunneridae</taxon>
        <taxon>Pentapetalae</taxon>
        <taxon>rosids</taxon>
        <taxon>fabids</taxon>
        <taxon>Rosales</taxon>
        <taxon>Rosaceae</taxon>
        <taxon>Amygdaloideae</taxon>
        <taxon>Maleae</taxon>
        <taxon>Malus</taxon>
    </lineage>
</organism>
<evidence type="ECO:0000256" key="1">
    <source>
        <dbReference type="ARBA" id="ARBA00004479"/>
    </source>
</evidence>
<keyword evidence="5" id="KW-0677">Repeat</keyword>
<keyword evidence="7" id="KW-0472">Membrane</keyword>
<evidence type="ECO:0000256" key="4">
    <source>
        <dbReference type="ARBA" id="ARBA00022729"/>
    </source>
</evidence>
<name>A0A498KCL2_MALDO</name>
<dbReference type="InterPro" id="IPR032675">
    <property type="entry name" value="LRR_dom_sf"/>
</dbReference>
<sequence>MNSTVPYELGDLQNLQYLSLNFNNLSGPIPSTIFNTSKLIGISLVGNHLSGSLPADIGLGIPNIQKIFVGMNKLSGVIPIFISNASKLTHVDMSENSFSGFIPNKLCALTNLEYLSLYKNNLTIHTSTPEVNILCCFASLRNLRVLIQGRNPLNAHLPVSFRNLSTSFQLLTLDHCKLKGSIPIEIGNFSSVISIKLASNQLSGLIPTSLGRLGSLQASNLLTSTIPSTLWELEQIWFFNLSSNLINGSLSQDIGKLKVLSYLDLSSNHLFLVLYQAPLGTF</sequence>
<dbReference type="SUPFAM" id="SSF52058">
    <property type="entry name" value="L domain-like"/>
    <property type="match status" value="1"/>
</dbReference>
<comment type="caution">
    <text evidence="10">The sequence shown here is derived from an EMBL/GenBank/DDBJ whole genome shotgun (WGS) entry which is preliminary data.</text>
</comment>
<keyword evidence="8" id="KW-0675">Receptor</keyword>
<proteinExistence type="predicted"/>
<evidence type="ECO:0000256" key="7">
    <source>
        <dbReference type="ARBA" id="ARBA00023136"/>
    </source>
</evidence>
<evidence type="ECO:0000313" key="11">
    <source>
        <dbReference type="Proteomes" id="UP000290289"/>
    </source>
</evidence>
<comment type="subcellular location">
    <subcellularLocation>
        <location evidence="1">Membrane</location>
        <topology evidence="1">Single-pass type I membrane protein</topology>
    </subcellularLocation>
</comment>
<evidence type="ECO:0000256" key="3">
    <source>
        <dbReference type="ARBA" id="ARBA00022692"/>
    </source>
</evidence>
<evidence type="ECO:0000256" key="5">
    <source>
        <dbReference type="ARBA" id="ARBA00022737"/>
    </source>
</evidence>
<evidence type="ECO:0000256" key="6">
    <source>
        <dbReference type="ARBA" id="ARBA00022989"/>
    </source>
</evidence>
<dbReference type="STRING" id="3750.A0A498KCL2"/>
<dbReference type="Pfam" id="PF00560">
    <property type="entry name" value="LRR_1"/>
    <property type="match status" value="2"/>
</dbReference>
<keyword evidence="9" id="KW-0325">Glycoprotein</keyword>
<keyword evidence="6" id="KW-1133">Transmembrane helix</keyword>
<evidence type="ECO:0000256" key="9">
    <source>
        <dbReference type="ARBA" id="ARBA00023180"/>
    </source>
</evidence>
<dbReference type="PANTHER" id="PTHR27000">
    <property type="entry name" value="LEUCINE-RICH REPEAT RECEPTOR-LIKE PROTEIN KINASE FAMILY PROTEIN-RELATED"/>
    <property type="match status" value="1"/>
</dbReference>
<dbReference type="Gene3D" id="3.80.10.10">
    <property type="entry name" value="Ribonuclease Inhibitor"/>
    <property type="match status" value="2"/>
</dbReference>
<keyword evidence="3" id="KW-0812">Transmembrane</keyword>
<reference evidence="10 11" key="1">
    <citation type="submission" date="2018-10" db="EMBL/GenBank/DDBJ databases">
        <title>A high-quality apple genome assembly.</title>
        <authorList>
            <person name="Hu J."/>
        </authorList>
    </citation>
    <scope>NUCLEOTIDE SEQUENCE [LARGE SCALE GENOMIC DNA]</scope>
    <source>
        <strain evidence="11">cv. HFTH1</strain>
        <tissue evidence="10">Young leaf</tissue>
    </source>
</reference>
<protein>
    <recommendedName>
        <fullName evidence="12">Non-specific serine/threonine protein kinase</fullName>
    </recommendedName>
</protein>
<dbReference type="GO" id="GO:0016020">
    <property type="term" value="C:membrane"/>
    <property type="evidence" value="ECO:0007669"/>
    <property type="project" value="UniProtKB-SubCell"/>
</dbReference>
<keyword evidence="11" id="KW-1185">Reference proteome</keyword>
<keyword evidence="2" id="KW-0433">Leucine-rich repeat</keyword>
<keyword evidence="4" id="KW-0732">Signal</keyword>